<dbReference type="Gene3D" id="1.10.10.60">
    <property type="entry name" value="Homeodomain-like"/>
    <property type="match status" value="1"/>
</dbReference>
<evidence type="ECO:0000259" key="6">
    <source>
        <dbReference type="Pfam" id="PF05920"/>
    </source>
</evidence>
<evidence type="ECO:0000256" key="4">
    <source>
        <dbReference type="ARBA" id="ARBA00023242"/>
    </source>
</evidence>
<dbReference type="EMBL" id="DF844587">
    <property type="protein sequence ID" value="GAT48409.1"/>
    <property type="molecule type" value="Genomic_DNA"/>
</dbReference>
<reference evidence="8" key="1">
    <citation type="submission" date="2014-09" db="EMBL/GenBank/DDBJ databases">
        <title>Genome sequence of the luminous mushroom Mycena chlorophos for searching fungal bioluminescence genes.</title>
        <authorList>
            <person name="Tanaka Y."/>
            <person name="Kasuga D."/>
            <person name="Oba Y."/>
            <person name="Hase S."/>
            <person name="Sato K."/>
            <person name="Oba Y."/>
            <person name="Sakakibara Y."/>
        </authorList>
    </citation>
    <scope>NUCLEOTIDE SEQUENCE</scope>
</reference>
<evidence type="ECO:0000256" key="5">
    <source>
        <dbReference type="SAM" id="MobiDB-lite"/>
    </source>
</evidence>
<name>A0ABQ0LB95_MYCCL</name>
<organism evidence="8 9">
    <name type="scientific">Mycena chlorophos</name>
    <name type="common">Agaric fungus</name>
    <name type="synonym">Agaricus chlorophos</name>
    <dbReference type="NCBI Taxonomy" id="658473"/>
    <lineage>
        <taxon>Eukaryota</taxon>
        <taxon>Fungi</taxon>
        <taxon>Dikarya</taxon>
        <taxon>Basidiomycota</taxon>
        <taxon>Agaricomycotina</taxon>
        <taxon>Agaricomycetes</taxon>
        <taxon>Agaricomycetidae</taxon>
        <taxon>Agaricales</taxon>
        <taxon>Marasmiineae</taxon>
        <taxon>Mycenaceae</taxon>
        <taxon>Mycena</taxon>
    </lineage>
</organism>
<keyword evidence="3 8" id="KW-0371">Homeobox</keyword>
<keyword evidence="9" id="KW-1185">Reference proteome</keyword>
<keyword evidence="2 8" id="KW-0238">DNA-binding</keyword>
<dbReference type="Proteomes" id="UP000815677">
    <property type="component" value="Unassembled WGS sequence"/>
</dbReference>
<feature type="compositionally biased region" description="Low complexity" evidence="5">
    <location>
        <begin position="314"/>
        <end position="327"/>
    </location>
</feature>
<evidence type="ECO:0000259" key="7">
    <source>
        <dbReference type="Pfam" id="PF12737"/>
    </source>
</evidence>
<comment type="similarity">
    <text evidence="1">Belongs to the TALE/M-ATYP homeobox family.</text>
</comment>
<dbReference type="CDD" id="cd00086">
    <property type="entry name" value="homeodomain"/>
    <property type="match status" value="1"/>
</dbReference>
<dbReference type="Pfam" id="PF12737">
    <property type="entry name" value="Mating_C"/>
    <property type="match status" value="1"/>
</dbReference>
<keyword evidence="4" id="KW-0539">Nucleus</keyword>
<evidence type="ECO:0000256" key="1">
    <source>
        <dbReference type="ARBA" id="ARBA00005800"/>
    </source>
</evidence>
<evidence type="ECO:0000256" key="3">
    <source>
        <dbReference type="ARBA" id="ARBA00023155"/>
    </source>
</evidence>
<sequence length="463" mass="51918">MSIHERLQRVEDDFLALSFSNDFSSPTALAFLETWLQLQADAEAAMDSNTLDASTVSLAHTVASKISIFTGSLLAAHAEGDAQLETLEQAPVKERTTVKAKRRVVSPSVASGSSPVSRIRRKDTSLPTYIEPAYKWLLRHLYDPYPSKTVKQDIATESECSVERVDEWFKKVRHRIGWTRVWKQEFGRQRNAMCEAAARYFHPASTEPVSPRLRSYFAEIEFNAREAYASKLIPTTLSNKMAAAVKDMTPELREQAMLERELAAVAYPTPADSPISDEGASTSSPIRSRKRRLSEADAYPSLPKRPRNRHVSDPTPSSSSVQPEPEVITLSGDPEFYTNWFSNNEPQLDLFDPTVPLDIRKVDPMEFNAFPESPDPLTPVNMPQLTSDDPITLNLDMSELFAPECASLFPHDPFLPSSMNMNPFIYQHDDFSGPGCDANYLDSYISFPFPPLTSINPLDPCIY</sequence>
<feature type="domain" description="Mating-type protein C-terminal" evidence="7">
    <location>
        <begin position="211"/>
        <end position="285"/>
    </location>
</feature>
<dbReference type="Pfam" id="PF05920">
    <property type="entry name" value="Homeobox_KN"/>
    <property type="match status" value="1"/>
</dbReference>
<dbReference type="SUPFAM" id="SSF46689">
    <property type="entry name" value="Homeodomain-like"/>
    <property type="match status" value="1"/>
</dbReference>
<proteinExistence type="inferred from homology"/>
<feature type="region of interest" description="Disordered" evidence="5">
    <location>
        <begin position="268"/>
        <end position="329"/>
    </location>
</feature>
<dbReference type="GO" id="GO:0003677">
    <property type="term" value="F:DNA binding"/>
    <property type="evidence" value="ECO:0007669"/>
    <property type="project" value="UniProtKB-KW"/>
</dbReference>
<evidence type="ECO:0000256" key="2">
    <source>
        <dbReference type="ARBA" id="ARBA00023125"/>
    </source>
</evidence>
<gene>
    <name evidence="8" type="ORF">MCHLO_05819</name>
</gene>
<accession>A0ABQ0LB95</accession>
<dbReference type="InterPro" id="IPR008422">
    <property type="entry name" value="KN_HD"/>
</dbReference>
<evidence type="ECO:0000313" key="8">
    <source>
        <dbReference type="EMBL" id="GAT48409.1"/>
    </source>
</evidence>
<dbReference type="InterPro" id="IPR001356">
    <property type="entry name" value="HD"/>
</dbReference>
<evidence type="ECO:0000313" key="9">
    <source>
        <dbReference type="Proteomes" id="UP000815677"/>
    </source>
</evidence>
<dbReference type="InterPro" id="IPR009057">
    <property type="entry name" value="Homeodomain-like_sf"/>
</dbReference>
<dbReference type="InterPro" id="IPR024441">
    <property type="entry name" value="Homeodomain1_C"/>
</dbReference>
<feature type="domain" description="KN homeodomain" evidence="6">
    <location>
        <begin position="136"/>
        <end position="175"/>
    </location>
</feature>
<protein>
    <submittedName>
        <fullName evidence="8">Homeodomain 1</fullName>
    </submittedName>
</protein>